<dbReference type="EMBL" id="PJKA01000012">
    <property type="protein sequence ID" value="PNC17870.1"/>
    <property type="molecule type" value="Genomic_DNA"/>
</dbReference>
<accession>A0A2N8HD92</accession>
<comment type="similarity">
    <text evidence="2">Belongs to the etk/wzc family.</text>
</comment>
<dbReference type="InterPro" id="IPR027417">
    <property type="entry name" value="P-loop_NTPase"/>
</dbReference>
<evidence type="ECO:0000256" key="12">
    <source>
        <dbReference type="ARBA" id="ARBA00023137"/>
    </source>
</evidence>
<comment type="catalytic activity">
    <reaction evidence="13">
        <text>L-tyrosyl-[protein] + ATP = O-phospho-L-tyrosyl-[protein] + ADP + H(+)</text>
        <dbReference type="Rhea" id="RHEA:10596"/>
        <dbReference type="Rhea" id="RHEA-COMP:10136"/>
        <dbReference type="Rhea" id="RHEA-COMP:20101"/>
        <dbReference type="ChEBI" id="CHEBI:15378"/>
        <dbReference type="ChEBI" id="CHEBI:30616"/>
        <dbReference type="ChEBI" id="CHEBI:46858"/>
        <dbReference type="ChEBI" id="CHEBI:61978"/>
        <dbReference type="ChEBI" id="CHEBI:456216"/>
    </reaction>
</comment>
<evidence type="ECO:0000256" key="13">
    <source>
        <dbReference type="ARBA" id="ARBA00053015"/>
    </source>
</evidence>
<proteinExistence type="inferred from homology"/>
<dbReference type="InterPro" id="IPR025669">
    <property type="entry name" value="AAA_dom"/>
</dbReference>
<feature type="region of interest" description="Disordered" evidence="14">
    <location>
        <begin position="702"/>
        <end position="735"/>
    </location>
</feature>
<evidence type="ECO:0000256" key="3">
    <source>
        <dbReference type="ARBA" id="ARBA00022475"/>
    </source>
</evidence>
<keyword evidence="5" id="KW-0808">Transferase</keyword>
<evidence type="ECO:0000313" key="18">
    <source>
        <dbReference type="EMBL" id="PNC17870.1"/>
    </source>
</evidence>
<evidence type="ECO:0000259" key="16">
    <source>
        <dbReference type="Pfam" id="PF02706"/>
    </source>
</evidence>
<sequence length="735" mass="82195">MNSQDQQNSDRIVRNIDYLQVLKNRWKEVFLVFLLVLVISVVVTFLMPPAYQTRCQFQIKLPKPVMEIGQGGDVVATSNVTANYIPMQYSVLTSTEVLKIVSKKLNLAAEWGMTDEKAASNLAGMIKVAPVRATDLVDVIVSGPDPKLVQNIAKTVPEAYKQDREMRENRLVETAIKSLKDVLREQEDTVNEKMMALKKLIAESSYLPTTWRNGENRNTLTAGMEEEDFRNAKSQAMAFEKDEKELASYVQELQRLPDDKLLDYVISSDLLNAESVGAKALRETYAEFSEKLKEKENLKAQNIGPKHPKMLALVETERILSDKLNKELIGLRSSLKSKLEMVSASRKHWEETVALKEKALQDHVLKVPMYEQASRDYDAALDQLKDLSSRYTDEIARLRVPRDAVEMYDLPEYPAVAYKPSITINLAVGASVGLLLGIGLALFLEFMDTSVKTMEDVERALQVPVLGIIPKNVPILHSSDVLGPDAEAYRILRTNIEFNKKGLEEISLTFVSGSAGEGKTTTLCNLAYICAQGGYATLMIDADLRRSKLHRYYELDNEVGLTSYLLEDYPLEEVIFQTPIENLYVMPAGPTPFDPSGTLNSRKFSELLQEVKQRFDMVLVDSPPILGVSDSAVIVSEVDMTLMVVQPRKLPLKALLRQKQVIESVGGNLAGVVMNNVDITSDHQYQYYTTYYSYYSADGGSSGGNVDASSMKKAERSGKAKELAANQSHDSEDLY</sequence>
<evidence type="ECO:0000313" key="19">
    <source>
        <dbReference type="Proteomes" id="UP000236000"/>
    </source>
</evidence>
<evidence type="ECO:0000256" key="11">
    <source>
        <dbReference type="ARBA" id="ARBA00023136"/>
    </source>
</evidence>
<keyword evidence="7" id="KW-0547">Nucleotide-binding</keyword>
<protein>
    <recommendedName>
        <fullName evidence="20">Non-specific protein-tyrosine kinase</fullName>
    </recommendedName>
</protein>
<keyword evidence="9" id="KW-0067">ATP-binding</keyword>
<dbReference type="OrthoDB" id="9794577at2"/>
<dbReference type="Pfam" id="PF02706">
    <property type="entry name" value="Wzz"/>
    <property type="match status" value="1"/>
</dbReference>
<dbReference type="NCBIfam" id="TIGR01007">
    <property type="entry name" value="eps_fam"/>
    <property type="match status" value="1"/>
</dbReference>
<comment type="subcellular location">
    <subcellularLocation>
        <location evidence="1">Cell inner membrane</location>
        <topology evidence="1">Multi-pass membrane protein</topology>
    </subcellularLocation>
</comment>
<evidence type="ECO:0000256" key="9">
    <source>
        <dbReference type="ARBA" id="ARBA00022840"/>
    </source>
</evidence>
<dbReference type="CDD" id="cd05387">
    <property type="entry name" value="BY-kinase"/>
    <property type="match status" value="1"/>
</dbReference>
<feature type="domain" description="Polysaccharide chain length determinant N-terminal" evidence="16">
    <location>
        <begin position="17"/>
        <end position="105"/>
    </location>
</feature>
<dbReference type="Proteomes" id="UP000236000">
    <property type="component" value="Unassembled WGS sequence"/>
</dbReference>
<keyword evidence="10 15" id="KW-1133">Transmembrane helix</keyword>
<feature type="domain" description="AAA" evidence="17">
    <location>
        <begin position="516"/>
        <end position="660"/>
    </location>
</feature>
<keyword evidence="11 15" id="KW-0472">Membrane</keyword>
<gene>
    <name evidence="18" type="ORF">CXU22_09050</name>
</gene>
<evidence type="ECO:0000256" key="15">
    <source>
        <dbReference type="SAM" id="Phobius"/>
    </source>
</evidence>
<dbReference type="Pfam" id="PF13614">
    <property type="entry name" value="AAA_31"/>
    <property type="match status" value="1"/>
</dbReference>
<dbReference type="AlphaFoldDB" id="A0A2N8HD92"/>
<dbReference type="GO" id="GO:0005886">
    <property type="term" value="C:plasma membrane"/>
    <property type="evidence" value="ECO:0007669"/>
    <property type="project" value="UniProtKB-SubCell"/>
</dbReference>
<evidence type="ECO:0000256" key="7">
    <source>
        <dbReference type="ARBA" id="ARBA00022741"/>
    </source>
</evidence>
<evidence type="ECO:0000256" key="6">
    <source>
        <dbReference type="ARBA" id="ARBA00022692"/>
    </source>
</evidence>
<evidence type="ECO:0000256" key="14">
    <source>
        <dbReference type="SAM" id="MobiDB-lite"/>
    </source>
</evidence>
<dbReference type="GO" id="GO:0005524">
    <property type="term" value="F:ATP binding"/>
    <property type="evidence" value="ECO:0007669"/>
    <property type="project" value="UniProtKB-KW"/>
</dbReference>
<dbReference type="RefSeq" id="WP_102714690.1">
    <property type="nucleotide sequence ID" value="NZ_CABMLK010000001.1"/>
</dbReference>
<keyword evidence="12" id="KW-0829">Tyrosine-protein kinase</keyword>
<feature type="transmembrane region" description="Helical" evidence="15">
    <location>
        <begin position="29"/>
        <end position="51"/>
    </location>
</feature>
<dbReference type="InterPro" id="IPR005702">
    <property type="entry name" value="Wzc-like_C"/>
</dbReference>
<evidence type="ECO:0000256" key="5">
    <source>
        <dbReference type="ARBA" id="ARBA00022679"/>
    </source>
</evidence>
<keyword evidence="4" id="KW-0997">Cell inner membrane</keyword>
<dbReference type="SUPFAM" id="SSF52540">
    <property type="entry name" value="P-loop containing nucleoside triphosphate hydrolases"/>
    <property type="match status" value="1"/>
</dbReference>
<dbReference type="GO" id="GO:0004713">
    <property type="term" value="F:protein tyrosine kinase activity"/>
    <property type="evidence" value="ECO:0007669"/>
    <property type="project" value="UniProtKB-KW"/>
</dbReference>
<evidence type="ECO:0000259" key="17">
    <source>
        <dbReference type="Pfam" id="PF13614"/>
    </source>
</evidence>
<evidence type="ECO:0008006" key="20">
    <source>
        <dbReference type="Google" id="ProtNLM"/>
    </source>
</evidence>
<dbReference type="InterPro" id="IPR050445">
    <property type="entry name" value="Bact_polysacc_biosynth/exp"/>
</dbReference>
<feature type="compositionally biased region" description="Basic and acidic residues" evidence="14">
    <location>
        <begin position="710"/>
        <end position="722"/>
    </location>
</feature>
<evidence type="ECO:0000256" key="10">
    <source>
        <dbReference type="ARBA" id="ARBA00022989"/>
    </source>
</evidence>
<dbReference type="PANTHER" id="PTHR32309">
    <property type="entry name" value="TYROSINE-PROTEIN KINASE"/>
    <property type="match status" value="1"/>
</dbReference>
<keyword evidence="3" id="KW-1003">Cell membrane</keyword>
<organism evidence="18 19">
    <name type="scientific">Akkermansia muciniphila</name>
    <dbReference type="NCBI Taxonomy" id="239935"/>
    <lineage>
        <taxon>Bacteria</taxon>
        <taxon>Pseudomonadati</taxon>
        <taxon>Verrucomicrobiota</taxon>
        <taxon>Verrucomicrobiia</taxon>
        <taxon>Verrucomicrobiales</taxon>
        <taxon>Akkermansiaceae</taxon>
        <taxon>Akkermansia</taxon>
    </lineage>
</organism>
<dbReference type="InterPro" id="IPR003856">
    <property type="entry name" value="LPS_length_determ_N"/>
</dbReference>
<comment type="caution">
    <text evidence="18">The sequence shown here is derived from an EMBL/GenBank/DDBJ whole genome shotgun (WGS) entry which is preliminary data.</text>
</comment>
<keyword evidence="8" id="KW-0418">Kinase</keyword>
<dbReference type="PANTHER" id="PTHR32309:SF31">
    <property type="entry name" value="CAPSULAR EXOPOLYSACCHARIDE FAMILY"/>
    <property type="match status" value="1"/>
</dbReference>
<reference evidence="18 19" key="1">
    <citation type="journal article" date="2017" name="BMC Genomics">
        <title>Genome sequencing of 39 Akkermansia muciniphila isolates reveals its population structure, genomic and functional diverisity, and global distribution in mammalian gut microbiotas.</title>
        <authorList>
            <person name="Guo X."/>
            <person name="Li S."/>
            <person name="Zhang J."/>
            <person name="Wu F."/>
            <person name="Li X."/>
            <person name="Wu D."/>
            <person name="Zhang M."/>
            <person name="Ou Z."/>
            <person name="Jie Z."/>
            <person name="Yan Q."/>
            <person name="Li P."/>
            <person name="Yi J."/>
            <person name="Peng Y."/>
        </authorList>
    </citation>
    <scope>NUCLEOTIDE SEQUENCE [LARGE SCALE GENOMIC DNA]</scope>
    <source>
        <strain evidence="18 19">GP24</strain>
    </source>
</reference>
<feature type="transmembrane region" description="Helical" evidence="15">
    <location>
        <begin position="422"/>
        <end position="444"/>
    </location>
</feature>
<evidence type="ECO:0000256" key="2">
    <source>
        <dbReference type="ARBA" id="ARBA00008883"/>
    </source>
</evidence>
<dbReference type="Gene3D" id="3.40.50.300">
    <property type="entry name" value="P-loop containing nucleotide triphosphate hydrolases"/>
    <property type="match status" value="1"/>
</dbReference>
<keyword evidence="6 15" id="KW-0812">Transmembrane</keyword>
<evidence type="ECO:0000256" key="1">
    <source>
        <dbReference type="ARBA" id="ARBA00004429"/>
    </source>
</evidence>
<evidence type="ECO:0000256" key="4">
    <source>
        <dbReference type="ARBA" id="ARBA00022519"/>
    </source>
</evidence>
<evidence type="ECO:0000256" key="8">
    <source>
        <dbReference type="ARBA" id="ARBA00022777"/>
    </source>
</evidence>
<name>A0A2N8HD92_9BACT</name>